<dbReference type="STRING" id="390241.SAMN04488023_10444"/>
<protein>
    <submittedName>
        <fullName evidence="1">Uncharacterized protein</fullName>
    </submittedName>
</protein>
<accession>A0A1H9L914</accession>
<name>A0A1H9L914_9SPHI</name>
<proteinExistence type="predicted"/>
<evidence type="ECO:0000313" key="1">
    <source>
        <dbReference type="EMBL" id="SER07788.1"/>
    </source>
</evidence>
<dbReference type="OrthoDB" id="1097927at2"/>
<gene>
    <name evidence="1" type="ORF">SAMN04488023_10444</name>
</gene>
<dbReference type="Proteomes" id="UP000199572">
    <property type="component" value="Unassembled WGS sequence"/>
</dbReference>
<sequence>MFNFFKKPKTETLAVNTTIPEGTMHKPPIGIDIPENIFIENNRNFQSDEDMTALKKTESNIELLFDFLDMNHEKKGYDDALTNPDAKHLEQNIDTLRNQLERKIRRVKIFYEDFIKEIDFHIDSRARSGFVDVVDELKMKKSIAESHIKKVLDIEEEAKKNIGDSEGIIISYKRGFMNGLSAISHHTILKRF</sequence>
<dbReference type="RefSeq" id="WP_090881755.1">
    <property type="nucleotide sequence ID" value="NZ_FOGG01000004.1"/>
</dbReference>
<dbReference type="AlphaFoldDB" id="A0A1H9L914"/>
<reference evidence="1 2" key="1">
    <citation type="submission" date="2016-10" db="EMBL/GenBank/DDBJ databases">
        <authorList>
            <person name="de Groot N.N."/>
        </authorList>
    </citation>
    <scope>NUCLEOTIDE SEQUENCE [LARGE SCALE GENOMIC DNA]</scope>
    <source>
        <strain evidence="1 2">DSM 18610</strain>
    </source>
</reference>
<evidence type="ECO:0000313" key="2">
    <source>
        <dbReference type="Proteomes" id="UP000199572"/>
    </source>
</evidence>
<keyword evidence="2" id="KW-1185">Reference proteome</keyword>
<dbReference type="EMBL" id="FOGG01000004">
    <property type="protein sequence ID" value="SER07788.1"/>
    <property type="molecule type" value="Genomic_DNA"/>
</dbReference>
<organism evidence="1 2">
    <name type="scientific">Pedobacter rhizosphaerae</name>
    <dbReference type="NCBI Taxonomy" id="390241"/>
    <lineage>
        <taxon>Bacteria</taxon>
        <taxon>Pseudomonadati</taxon>
        <taxon>Bacteroidota</taxon>
        <taxon>Sphingobacteriia</taxon>
        <taxon>Sphingobacteriales</taxon>
        <taxon>Sphingobacteriaceae</taxon>
        <taxon>Pedobacter</taxon>
    </lineage>
</organism>